<proteinExistence type="predicted"/>
<dbReference type="EMBL" id="CP124543">
    <property type="protein sequence ID" value="WGV26850.1"/>
    <property type="molecule type" value="Genomic_DNA"/>
</dbReference>
<dbReference type="InterPro" id="IPR007138">
    <property type="entry name" value="ABM_dom"/>
</dbReference>
<dbReference type="InterPro" id="IPR011008">
    <property type="entry name" value="Dimeric_a/b-barrel"/>
</dbReference>
<dbReference type="AlphaFoldDB" id="A0AAJ6PAJ3"/>
<dbReference type="GO" id="GO:0004497">
    <property type="term" value="F:monooxygenase activity"/>
    <property type="evidence" value="ECO:0007669"/>
    <property type="project" value="UniProtKB-KW"/>
</dbReference>
<name>A0AAJ6PAJ3_9CYAN</name>
<dbReference type="Gene3D" id="3.30.70.100">
    <property type="match status" value="1"/>
</dbReference>
<dbReference type="RefSeq" id="WP_281484094.1">
    <property type="nucleotide sequence ID" value="NZ_CP124543.1"/>
</dbReference>
<keyword evidence="3" id="KW-1185">Reference proteome</keyword>
<sequence length="126" mass="14290">MLKHVELDPTFALEQQYADTSDKPTILVNIFDVDLRDHDAFKKAWAEDAAFFARQPGYISTQLHQGIGNSRMFLNYAVFENTAAFAATNRQPEFGPLRGVYPDSATAHPHLFRRVHIPLICVGERD</sequence>
<dbReference type="Proteomes" id="UP001223520">
    <property type="component" value="Chromosome"/>
</dbReference>
<evidence type="ECO:0000259" key="1">
    <source>
        <dbReference type="Pfam" id="PF03992"/>
    </source>
</evidence>
<reference evidence="2 3" key="1">
    <citation type="journal article" date="2023" name="Limnol Oceanogr Lett">
        <title>Environmental adaptations by the intertidal Antarctic cyanobacterium Halotia branconii CENA392 as revealed using long-read genome sequencing.</title>
        <authorList>
            <person name="Dextro R.B."/>
            <person name="Delbaje E."/>
            <person name="Freitas P.N.N."/>
            <person name="Geraldes V."/>
            <person name="Pinto E."/>
            <person name="Long P.F."/>
            <person name="Fiore M.F."/>
        </authorList>
    </citation>
    <scope>NUCLEOTIDE SEQUENCE [LARGE SCALE GENOMIC DNA]</scope>
    <source>
        <strain evidence="2 3">CENA392</strain>
    </source>
</reference>
<gene>
    <name evidence="2" type="ORF">QI031_04935</name>
</gene>
<organism evidence="2 3">
    <name type="scientific">Halotia branconii CENA392</name>
    <dbReference type="NCBI Taxonomy" id="1539056"/>
    <lineage>
        <taxon>Bacteria</taxon>
        <taxon>Bacillati</taxon>
        <taxon>Cyanobacteriota</taxon>
        <taxon>Cyanophyceae</taxon>
        <taxon>Nostocales</taxon>
        <taxon>Nodulariaceae</taxon>
        <taxon>Halotia</taxon>
    </lineage>
</organism>
<accession>A0AAJ6PAJ3</accession>
<dbReference type="Pfam" id="PF03992">
    <property type="entry name" value="ABM"/>
    <property type="match status" value="1"/>
</dbReference>
<protein>
    <submittedName>
        <fullName evidence="2">Antibiotic biosynthesis monooxygenase</fullName>
    </submittedName>
</protein>
<feature type="domain" description="ABM" evidence="1">
    <location>
        <begin position="28"/>
        <end position="94"/>
    </location>
</feature>
<keyword evidence="2" id="KW-0503">Monooxygenase</keyword>
<dbReference type="SUPFAM" id="SSF54909">
    <property type="entry name" value="Dimeric alpha+beta barrel"/>
    <property type="match status" value="1"/>
</dbReference>
<evidence type="ECO:0000313" key="3">
    <source>
        <dbReference type="Proteomes" id="UP001223520"/>
    </source>
</evidence>
<dbReference type="KEGG" id="hbq:QI031_04935"/>
<evidence type="ECO:0000313" key="2">
    <source>
        <dbReference type="EMBL" id="WGV26850.1"/>
    </source>
</evidence>
<keyword evidence="2" id="KW-0560">Oxidoreductase</keyword>